<sequence length="63" mass="7304">MLRSWLARLVDAEVRRLTRERDDARAARRVALEAAVRWHRLALINKARADALAINNPKESNTR</sequence>
<gene>
    <name evidence="1" type="ORF">GA0070563_10489</name>
</gene>
<proteinExistence type="predicted"/>
<keyword evidence="2" id="KW-1185">Reference proteome</keyword>
<dbReference type="EMBL" id="FMCT01000004">
    <property type="protein sequence ID" value="SCF00719.1"/>
    <property type="molecule type" value="Genomic_DNA"/>
</dbReference>
<evidence type="ECO:0000313" key="1">
    <source>
        <dbReference type="EMBL" id="SCF00719.1"/>
    </source>
</evidence>
<protein>
    <submittedName>
        <fullName evidence="1">Uncharacterized protein</fullName>
    </submittedName>
</protein>
<evidence type="ECO:0000313" key="2">
    <source>
        <dbReference type="Proteomes" id="UP000183585"/>
    </source>
</evidence>
<dbReference type="RefSeq" id="WP_074474153.1">
    <property type="nucleotide sequence ID" value="NZ_FMCT01000004.1"/>
</dbReference>
<accession>A0A1C4WX05</accession>
<dbReference type="Proteomes" id="UP000183585">
    <property type="component" value="Unassembled WGS sequence"/>
</dbReference>
<organism evidence="1 2">
    <name type="scientific">Micromonospora carbonacea</name>
    <dbReference type="NCBI Taxonomy" id="47853"/>
    <lineage>
        <taxon>Bacteria</taxon>
        <taxon>Bacillati</taxon>
        <taxon>Actinomycetota</taxon>
        <taxon>Actinomycetes</taxon>
        <taxon>Micromonosporales</taxon>
        <taxon>Micromonosporaceae</taxon>
        <taxon>Micromonospora</taxon>
    </lineage>
</organism>
<name>A0A1C4WX05_9ACTN</name>
<reference evidence="2" key="1">
    <citation type="submission" date="2016-06" db="EMBL/GenBank/DDBJ databases">
        <authorList>
            <person name="Varghese N."/>
            <person name="Submissions Spin"/>
        </authorList>
    </citation>
    <scope>NUCLEOTIDE SEQUENCE [LARGE SCALE GENOMIC DNA]</scope>
    <source>
        <strain evidence="2">DSM 43168</strain>
    </source>
</reference>
<dbReference type="AlphaFoldDB" id="A0A1C4WX05"/>